<name>A0AAV4W6R2_CAEEX</name>
<dbReference type="AlphaFoldDB" id="A0AAV4W6R2"/>
<evidence type="ECO:0000313" key="2">
    <source>
        <dbReference type="Proteomes" id="UP001054945"/>
    </source>
</evidence>
<gene>
    <name evidence="1" type="primary">ATM</name>
    <name evidence="1" type="ORF">CEXT_751261</name>
</gene>
<keyword evidence="2" id="KW-1185">Reference proteome</keyword>
<dbReference type="Proteomes" id="UP001054945">
    <property type="component" value="Unassembled WGS sequence"/>
</dbReference>
<proteinExistence type="predicted"/>
<evidence type="ECO:0000313" key="1">
    <source>
        <dbReference type="EMBL" id="GIY77115.1"/>
    </source>
</evidence>
<accession>A0AAV4W6R2</accession>
<organism evidence="1 2">
    <name type="scientific">Caerostris extrusa</name>
    <name type="common">Bark spider</name>
    <name type="synonym">Caerostris bankana</name>
    <dbReference type="NCBI Taxonomy" id="172846"/>
    <lineage>
        <taxon>Eukaryota</taxon>
        <taxon>Metazoa</taxon>
        <taxon>Ecdysozoa</taxon>
        <taxon>Arthropoda</taxon>
        <taxon>Chelicerata</taxon>
        <taxon>Arachnida</taxon>
        <taxon>Araneae</taxon>
        <taxon>Araneomorphae</taxon>
        <taxon>Entelegynae</taxon>
        <taxon>Araneoidea</taxon>
        <taxon>Araneidae</taxon>
        <taxon>Caerostris</taxon>
    </lineage>
</organism>
<dbReference type="EMBL" id="BPLR01015580">
    <property type="protein sequence ID" value="GIY77115.1"/>
    <property type="molecule type" value="Genomic_DNA"/>
</dbReference>
<comment type="caution">
    <text evidence="1">The sequence shown here is derived from an EMBL/GenBank/DDBJ whole genome shotgun (WGS) entry which is preliminary data.</text>
</comment>
<sequence length="89" mass="10414">MKEIDIATKLKNCLQHLVEGKVLERKKKADELKLLLTQTVYIQHLNRNSIKKTSIHQGGSCGITWKIIFSKIKLYIEQESQKFREKGKF</sequence>
<reference evidence="1 2" key="1">
    <citation type="submission" date="2021-06" db="EMBL/GenBank/DDBJ databases">
        <title>Caerostris extrusa draft genome.</title>
        <authorList>
            <person name="Kono N."/>
            <person name="Arakawa K."/>
        </authorList>
    </citation>
    <scope>NUCLEOTIDE SEQUENCE [LARGE SCALE GENOMIC DNA]</scope>
</reference>
<protein>
    <submittedName>
        <fullName evidence="1">Uncharacterized protein</fullName>
    </submittedName>
</protein>